<name>A0A174ULP6_9FIRM</name>
<gene>
    <name evidence="1" type="ORF">ERS852551_03538</name>
</gene>
<dbReference type="AlphaFoldDB" id="A0A174ULP6"/>
<dbReference type="Proteomes" id="UP000095765">
    <property type="component" value="Unassembled WGS sequence"/>
</dbReference>
<dbReference type="RefSeq" id="WP_055246100.1">
    <property type="nucleotide sequence ID" value="NZ_CABIWA010000027.1"/>
</dbReference>
<dbReference type="Pfam" id="PF20765">
    <property type="entry name" value="Phage_tail_terminator_8"/>
    <property type="match status" value="1"/>
</dbReference>
<dbReference type="EMBL" id="CZBE01000036">
    <property type="protein sequence ID" value="CUQ20690.1"/>
    <property type="molecule type" value="Genomic_DNA"/>
</dbReference>
<organism evidence="1 2">
    <name type="scientific">Anaerotruncus colihominis</name>
    <dbReference type="NCBI Taxonomy" id="169435"/>
    <lineage>
        <taxon>Bacteria</taxon>
        <taxon>Bacillati</taxon>
        <taxon>Bacillota</taxon>
        <taxon>Clostridia</taxon>
        <taxon>Eubacteriales</taxon>
        <taxon>Oscillospiraceae</taxon>
        <taxon>Anaerotruncus</taxon>
    </lineage>
</organism>
<evidence type="ECO:0008006" key="3">
    <source>
        <dbReference type="Google" id="ProtNLM"/>
    </source>
</evidence>
<dbReference type="InterPro" id="IPR049254">
    <property type="entry name" value="Phage_tail_terminator"/>
</dbReference>
<evidence type="ECO:0000313" key="1">
    <source>
        <dbReference type="EMBL" id="CUQ20690.1"/>
    </source>
</evidence>
<sequence length="150" mass="17084">MSEINTGKILDGITLALRAAYPDCQIESDTIEQGLTPPAFLVVLVSAEQEKRAGERWRRLPRFDILYYPKAGREECYMAADNLCTILELITLPGGDRLRGTEISFEVVDGVLHFMISYNHFVRQKNEEIYMGELKIEQGGQSYGKNHRRS</sequence>
<protein>
    <recommendedName>
        <fullName evidence="3">Phage protein</fullName>
    </recommendedName>
</protein>
<accession>A0A174ULP6</accession>
<reference evidence="1 2" key="1">
    <citation type="submission" date="2015-09" db="EMBL/GenBank/DDBJ databases">
        <authorList>
            <consortium name="Pathogen Informatics"/>
        </authorList>
    </citation>
    <scope>NUCLEOTIDE SEQUENCE [LARGE SCALE GENOMIC DNA]</scope>
    <source>
        <strain evidence="1 2">2789STDY5834939</strain>
    </source>
</reference>
<dbReference type="OrthoDB" id="2063617at2"/>
<evidence type="ECO:0000313" key="2">
    <source>
        <dbReference type="Proteomes" id="UP000095765"/>
    </source>
</evidence>
<proteinExistence type="predicted"/>